<evidence type="ECO:0000256" key="1">
    <source>
        <dbReference type="SAM" id="MobiDB-lite"/>
    </source>
</evidence>
<keyword evidence="4" id="KW-1185">Reference proteome</keyword>
<keyword evidence="2" id="KW-1133">Transmembrane helix</keyword>
<feature type="transmembrane region" description="Helical" evidence="2">
    <location>
        <begin position="15"/>
        <end position="42"/>
    </location>
</feature>
<feature type="region of interest" description="Disordered" evidence="1">
    <location>
        <begin position="219"/>
        <end position="263"/>
    </location>
</feature>
<feature type="region of interest" description="Disordered" evidence="1">
    <location>
        <begin position="406"/>
        <end position="426"/>
    </location>
</feature>
<protein>
    <submittedName>
        <fullName evidence="3">Uncharacterized protein</fullName>
    </submittedName>
</protein>
<evidence type="ECO:0000313" key="4">
    <source>
        <dbReference type="Proteomes" id="UP001172155"/>
    </source>
</evidence>
<proteinExistence type="predicted"/>
<reference evidence="3" key="1">
    <citation type="submission" date="2023-06" db="EMBL/GenBank/DDBJ databases">
        <title>Genome-scale phylogeny and comparative genomics of the fungal order Sordariales.</title>
        <authorList>
            <consortium name="Lawrence Berkeley National Laboratory"/>
            <person name="Hensen N."/>
            <person name="Bonometti L."/>
            <person name="Westerberg I."/>
            <person name="Brannstrom I.O."/>
            <person name="Guillou S."/>
            <person name="Cros-Aarteil S."/>
            <person name="Calhoun S."/>
            <person name="Haridas S."/>
            <person name="Kuo A."/>
            <person name="Mondo S."/>
            <person name="Pangilinan J."/>
            <person name="Riley R."/>
            <person name="LaButti K."/>
            <person name="Andreopoulos B."/>
            <person name="Lipzen A."/>
            <person name="Chen C."/>
            <person name="Yanf M."/>
            <person name="Daum C."/>
            <person name="Ng V."/>
            <person name="Clum A."/>
            <person name="Steindorff A."/>
            <person name="Ohm R."/>
            <person name="Martin F."/>
            <person name="Silar P."/>
            <person name="Natvig D."/>
            <person name="Lalanne C."/>
            <person name="Gautier V."/>
            <person name="Ament-velasquez S.L."/>
            <person name="Kruys A."/>
            <person name="Hutchinson M.I."/>
            <person name="Powell A.J."/>
            <person name="Barry K."/>
            <person name="Miller A.N."/>
            <person name="Grigoriev I.V."/>
            <person name="Debuchy R."/>
            <person name="Gladieux P."/>
            <person name="Thoren M.H."/>
            <person name="Johannesson H."/>
        </authorList>
    </citation>
    <scope>NUCLEOTIDE SEQUENCE</scope>
    <source>
        <strain evidence="3">SMH3187-1</strain>
    </source>
</reference>
<evidence type="ECO:0000313" key="3">
    <source>
        <dbReference type="EMBL" id="KAK0743315.1"/>
    </source>
</evidence>
<keyword evidence="2" id="KW-0812">Transmembrane</keyword>
<feature type="compositionally biased region" description="Low complexity" evidence="1">
    <location>
        <begin position="406"/>
        <end position="417"/>
    </location>
</feature>
<comment type="caution">
    <text evidence="3">The sequence shown here is derived from an EMBL/GenBank/DDBJ whole genome shotgun (WGS) entry which is preliminary data.</text>
</comment>
<dbReference type="AlphaFoldDB" id="A0AA40EPX8"/>
<evidence type="ECO:0000256" key="2">
    <source>
        <dbReference type="SAM" id="Phobius"/>
    </source>
</evidence>
<dbReference type="Proteomes" id="UP001172155">
    <property type="component" value="Unassembled WGS sequence"/>
</dbReference>
<gene>
    <name evidence="3" type="ORF">B0T18DRAFT_330106</name>
</gene>
<sequence length="575" mass="64002">MSDNDNSKNNTAADVITYIGVPLAVLGVLPILYNTVITLAVLSKIKRMLRHSKLTALTRSDVVNRVIEVELPRYAVKPMDRFNDRAEYWTISKSPSSIPGGSWTTFNWKTNVIGLKNQRLEYADQLRQPQVDVAFDELICYLLDLGAIPDAHGWRLLRSTGLWTPVGCALMTSPDGKEKALTLGPLDGSDGHLSLAVNWSSTWTTRDYSHLPPYWVRLPPPPATKKQEATVAEDSSSIAHNDTTSTAEKEDPNPFEADTSSSLAKRSLDSTTHLVDNPPQQPITVQISTDGIMTALSQEDQLLSSLHLDSLYVDHLRIRAGKTAGVWFASAATAYGTTSQTILWNYKIPDDVLAFSRRDTMPCGVLVLLGVVDEAATPEWATRHDDQGPALDLFARRNREQREAMMAEARMPPAQRATAARDRQMRENQARIDDMKDKMRLQQQRKEARTLEAMQSPRWDTKVVAGHSFAFLKRTGEEVPEGMKLREYAGTILHRMVLDGRFATTVCGMLDLWKAWADNGGLRKSDVAALQEDLATFAQAAVLLAMIHDTSNASEGTLSMDLQECMKLWRVVRLG</sequence>
<accession>A0AA40EPX8</accession>
<dbReference type="EMBL" id="JAUKUD010000005">
    <property type="protein sequence ID" value="KAK0743315.1"/>
    <property type="molecule type" value="Genomic_DNA"/>
</dbReference>
<organism evidence="3 4">
    <name type="scientific">Schizothecium vesticola</name>
    <dbReference type="NCBI Taxonomy" id="314040"/>
    <lineage>
        <taxon>Eukaryota</taxon>
        <taxon>Fungi</taxon>
        <taxon>Dikarya</taxon>
        <taxon>Ascomycota</taxon>
        <taxon>Pezizomycotina</taxon>
        <taxon>Sordariomycetes</taxon>
        <taxon>Sordariomycetidae</taxon>
        <taxon>Sordariales</taxon>
        <taxon>Schizotheciaceae</taxon>
        <taxon>Schizothecium</taxon>
    </lineage>
</organism>
<name>A0AA40EPX8_9PEZI</name>
<keyword evidence="2" id="KW-0472">Membrane</keyword>
<feature type="compositionally biased region" description="Polar residues" evidence="1">
    <location>
        <begin position="233"/>
        <end position="246"/>
    </location>
</feature>